<reference evidence="5" key="2">
    <citation type="submission" date="2024-10" db="UniProtKB">
        <authorList>
            <consortium name="EnsemblProtists"/>
        </authorList>
    </citation>
    <scope>IDENTIFICATION</scope>
</reference>
<dbReference type="PANTHER" id="PTHR24412:SF489">
    <property type="entry name" value="RING FINGER DOMAIN AND KELCH REPEAT-CONTAINING PROTEIN DDB_G0271372"/>
    <property type="match status" value="1"/>
</dbReference>
<dbReference type="RefSeq" id="XP_005785317.1">
    <property type="nucleotide sequence ID" value="XM_005785260.1"/>
</dbReference>
<dbReference type="SUPFAM" id="SSF50998">
    <property type="entry name" value="Quinoprotein alcohol dehydrogenase-like"/>
    <property type="match status" value="1"/>
</dbReference>
<dbReference type="Pfam" id="PF07707">
    <property type="entry name" value="BACK"/>
    <property type="match status" value="1"/>
</dbReference>
<dbReference type="PaxDb" id="2903-EOD32888"/>
<dbReference type="GeneID" id="17278161"/>
<proteinExistence type="predicted"/>
<protein>
    <recommendedName>
        <fullName evidence="4">BACK domain-containing protein</fullName>
    </recommendedName>
</protein>
<keyword evidence="2" id="KW-0677">Repeat</keyword>
<dbReference type="KEGG" id="ehx:EMIHUDRAFT_230279"/>
<reference evidence="6" key="1">
    <citation type="journal article" date="2013" name="Nature">
        <title>Pan genome of the phytoplankton Emiliania underpins its global distribution.</title>
        <authorList>
            <person name="Read B.A."/>
            <person name="Kegel J."/>
            <person name="Klute M.J."/>
            <person name="Kuo A."/>
            <person name="Lefebvre S.C."/>
            <person name="Maumus F."/>
            <person name="Mayer C."/>
            <person name="Miller J."/>
            <person name="Monier A."/>
            <person name="Salamov A."/>
            <person name="Young J."/>
            <person name="Aguilar M."/>
            <person name="Claverie J.M."/>
            <person name="Frickenhaus S."/>
            <person name="Gonzalez K."/>
            <person name="Herman E.K."/>
            <person name="Lin Y.C."/>
            <person name="Napier J."/>
            <person name="Ogata H."/>
            <person name="Sarno A.F."/>
            <person name="Shmutz J."/>
            <person name="Schroeder D."/>
            <person name="de Vargas C."/>
            <person name="Verret F."/>
            <person name="von Dassow P."/>
            <person name="Valentin K."/>
            <person name="Van de Peer Y."/>
            <person name="Wheeler G."/>
            <person name="Dacks J.B."/>
            <person name="Delwiche C.F."/>
            <person name="Dyhrman S.T."/>
            <person name="Glockner G."/>
            <person name="John U."/>
            <person name="Richards T."/>
            <person name="Worden A.Z."/>
            <person name="Zhang X."/>
            <person name="Grigoriev I.V."/>
            <person name="Allen A.E."/>
            <person name="Bidle K."/>
            <person name="Borodovsky M."/>
            <person name="Bowler C."/>
            <person name="Brownlee C."/>
            <person name="Cock J.M."/>
            <person name="Elias M."/>
            <person name="Gladyshev V.N."/>
            <person name="Groth M."/>
            <person name="Guda C."/>
            <person name="Hadaegh A."/>
            <person name="Iglesias-Rodriguez M.D."/>
            <person name="Jenkins J."/>
            <person name="Jones B.M."/>
            <person name="Lawson T."/>
            <person name="Leese F."/>
            <person name="Lindquist E."/>
            <person name="Lobanov A."/>
            <person name="Lomsadze A."/>
            <person name="Malik S.B."/>
            <person name="Marsh M.E."/>
            <person name="Mackinder L."/>
            <person name="Mock T."/>
            <person name="Mueller-Roeber B."/>
            <person name="Pagarete A."/>
            <person name="Parker M."/>
            <person name="Probert I."/>
            <person name="Quesneville H."/>
            <person name="Raines C."/>
            <person name="Rensing S.A."/>
            <person name="Riano-Pachon D.M."/>
            <person name="Richier S."/>
            <person name="Rokitta S."/>
            <person name="Shiraiwa Y."/>
            <person name="Soanes D.M."/>
            <person name="van der Giezen M."/>
            <person name="Wahlund T.M."/>
            <person name="Williams B."/>
            <person name="Wilson W."/>
            <person name="Wolfe G."/>
            <person name="Wurch L.L."/>
        </authorList>
    </citation>
    <scope>NUCLEOTIDE SEQUENCE</scope>
</reference>
<accession>A0A0D3KAV3</accession>
<evidence type="ECO:0000313" key="5">
    <source>
        <dbReference type="EnsemblProtists" id="EOD32888"/>
    </source>
</evidence>
<feature type="domain" description="BACK" evidence="4">
    <location>
        <begin position="40"/>
        <end position="142"/>
    </location>
</feature>
<feature type="region of interest" description="Disordered" evidence="3">
    <location>
        <begin position="546"/>
        <end position="566"/>
    </location>
</feature>
<dbReference type="EnsemblProtists" id="EOD32888">
    <property type="protein sequence ID" value="EOD32888"/>
    <property type="gene ID" value="EMIHUDRAFT_230279"/>
</dbReference>
<dbReference type="Gene3D" id="1.25.40.420">
    <property type="match status" value="1"/>
</dbReference>
<dbReference type="InterPro" id="IPR015943">
    <property type="entry name" value="WD40/YVTN_repeat-like_dom_sf"/>
</dbReference>
<dbReference type="Proteomes" id="UP000013827">
    <property type="component" value="Unassembled WGS sequence"/>
</dbReference>
<dbReference type="SMART" id="SM00875">
    <property type="entry name" value="BACK"/>
    <property type="match status" value="1"/>
</dbReference>
<dbReference type="AlphaFoldDB" id="A0A0D3KAV3"/>
<evidence type="ECO:0000313" key="6">
    <source>
        <dbReference type="Proteomes" id="UP000013827"/>
    </source>
</evidence>
<evidence type="ECO:0000256" key="2">
    <source>
        <dbReference type="ARBA" id="ARBA00022737"/>
    </source>
</evidence>
<name>A0A0D3KAV3_EMIH1</name>
<dbReference type="Gene3D" id="2.130.10.10">
    <property type="entry name" value="YVTN repeat-like/Quinoprotein amine dehydrogenase"/>
    <property type="match status" value="1"/>
</dbReference>
<dbReference type="HOGENOM" id="CLU_492997_0_0_1"/>
<keyword evidence="6" id="KW-1185">Reference proteome</keyword>
<evidence type="ECO:0000256" key="3">
    <source>
        <dbReference type="SAM" id="MobiDB-lite"/>
    </source>
</evidence>
<evidence type="ECO:0000256" key="1">
    <source>
        <dbReference type="ARBA" id="ARBA00022441"/>
    </source>
</evidence>
<dbReference type="InterPro" id="IPR011047">
    <property type="entry name" value="Quinoprotein_ADH-like_sf"/>
</dbReference>
<dbReference type="InterPro" id="IPR011705">
    <property type="entry name" value="BACK"/>
</dbReference>
<evidence type="ECO:0000259" key="4">
    <source>
        <dbReference type="SMART" id="SM00875"/>
    </source>
</evidence>
<feature type="compositionally biased region" description="Basic and acidic residues" evidence="3">
    <location>
        <begin position="555"/>
        <end position="566"/>
    </location>
</feature>
<organism evidence="5 6">
    <name type="scientific">Emiliania huxleyi (strain CCMP1516)</name>
    <dbReference type="NCBI Taxonomy" id="280463"/>
    <lineage>
        <taxon>Eukaryota</taxon>
        <taxon>Haptista</taxon>
        <taxon>Haptophyta</taxon>
        <taxon>Prymnesiophyceae</taxon>
        <taxon>Isochrysidales</taxon>
        <taxon>Noelaerhabdaceae</taxon>
        <taxon>Emiliania</taxon>
    </lineage>
</organism>
<keyword evidence="1" id="KW-0880">Kelch repeat</keyword>
<dbReference type="PANTHER" id="PTHR24412">
    <property type="entry name" value="KELCH PROTEIN"/>
    <property type="match status" value="1"/>
</dbReference>
<sequence>MFLKYRKIDKNPNRRGYPGINGKNRRLVRMRKIDEREQALVGWVTMADAPPAAKRARLSAATFGEAVLNGDEWLAKSEDDVERWLRSDDLAVCRETTVLEGLIRWAKHDFGARRDAFVSILNSEICVRLSRFTRDELKALVEKPPIPEIANAFSRRVCEELFRRTEAGGAPPAPMRLYAQHAFEFPTQCVRNGPAGAVPDLNADSFSRYVPKPAFLMTVSASKIVVGDHGGRSAERRSSIKIYNSSTLQLEREFASGGGRVSALASHGDKIIIGVSGGCNFCNNEDEKIAGYATGCLYVLDYEHGGAFSLDAHGSVYRHEDGGGANVLVRDPNWSVDRLFMHGDSLVSMGYGTQPDWTADSSMTSSRHLEQRQVKMWDTATWLCTSSAEGPFPGDGHTGAELCLSVGKYVVSVSAPRHGGSAWYGELHVWATPSWRQTHVIKVVGDGRIVGPVALANSNGYLVTAYGGAIDTTVKLWDLESATCLTSFQAAHPVSSLLAGDGKLLLFYEPDRDLEENPKRGEDFESHADFEVRDLATGSVARSIANPRYEPLGSDDSHSYTARHADRERVRRRSVVRAAFTSSGKLVTVDHQGALRLWK</sequence>